<organism evidence="1 2">
    <name type="scientific">Microbacterium esteraromaticum</name>
    <dbReference type="NCBI Taxonomy" id="57043"/>
    <lineage>
        <taxon>Bacteria</taxon>
        <taxon>Bacillati</taxon>
        <taxon>Actinomycetota</taxon>
        <taxon>Actinomycetes</taxon>
        <taxon>Micrococcales</taxon>
        <taxon>Microbacteriaceae</taxon>
        <taxon>Microbacterium</taxon>
    </lineage>
</organism>
<dbReference type="PANTHER" id="PTHR30283:SF4">
    <property type="entry name" value="PEROXIDE STRESS RESISTANCE PROTEIN YAAA"/>
    <property type="match status" value="1"/>
</dbReference>
<dbReference type="InterPro" id="IPR005583">
    <property type="entry name" value="YaaA"/>
</dbReference>
<dbReference type="PANTHER" id="PTHR30283">
    <property type="entry name" value="PEROXIDE STRESS RESPONSE PROTEIN YAAA"/>
    <property type="match status" value="1"/>
</dbReference>
<dbReference type="GO" id="GO:0005829">
    <property type="term" value="C:cytosol"/>
    <property type="evidence" value="ECO:0007669"/>
    <property type="project" value="TreeGrafter"/>
</dbReference>
<sequence length="246" mass="26208">MKVLLPPSETKRPGGSGAPLRLDALALSSLLDQRLAVTRALVTLAGDPAEAQRVLKLSDRQVGDIEHNRMLFDAPTMPAVDRYTGVLFDALDAATLDEQSRAWLGRQVLIHSAPFGPVSALDDIPPYRLAAGIALPGVPPLRRFWAEPTSAALADAGFLLDLRSEAYVALGPVPDGAESAYIRVVTAAGRALNHFNKKAKGELVRALATTGAVITGTSDLLAWAEHNDVILRASDVPRVWELVVTA</sequence>
<gene>
    <name evidence="1" type="primary">yaaA</name>
    <name evidence="1" type="ORF">JF543_07535</name>
</gene>
<dbReference type="GO" id="GO:0033194">
    <property type="term" value="P:response to hydroperoxide"/>
    <property type="evidence" value="ECO:0007669"/>
    <property type="project" value="TreeGrafter"/>
</dbReference>
<accession>A0A939DVK8</accession>
<reference evidence="1" key="1">
    <citation type="submission" date="2020-12" db="EMBL/GenBank/DDBJ databases">
        <title>PHA producing bacteria isolated from mangrove.</title>
        <authorList>
            <person name="Zheng W."/>
            <person name="Yu S."/>
            <person name="Huang Y."/>
        </authorList>
    </citation>
    <scope>NUCLEOTIDE SEQUENCE</scope>
    <source>
        <strain evidence="1">GN8-5</strain>
    </source>
</reference>
<dbReference type="Pfam" id="PF03883">
    <property type="entry name" value="H2O2_YaaD"/>
    <property type="match status" value="1"/>
</dbReference>
<dbReference type="Proteomes" id="UP000664385">
    <property type="component" value="Unassembled WGS sequence"/>
</dbReference>
<dbReference type="AlphaFoldDB" id="A0A939DVK8"/>
<evidence type="ECO:0000313" key="1">
    <source>
        <dbReference type="EMBL" id="MBN8205812.1"/>
    </source>
</evidence>
<name>A0A939DVK8_9MICO</name>
<proteinExistence type="predicted"/>
<protein>
    <submittedName>
        <fullName evidence="1">Peroxide stress protein YaaA</fullName>
    </submittedName>
</protein>
<comment type="caution">
    <text evidence="1">The sequence shown here is derived from an EMBL/GenBank/DDBJ whole genome shotgun (WGS) entry which is preliminary data.</text>
</comment>
<dbReference type="EMBL" id="JAEMWU010000001">
    <property type="protein sequence ID" value="MBN8205812.1"/>
    <property type="molecule type" value="Genomic_DNA"/>
</dbReference>
<evidence type="ECO:0000313" key="2">
    <source>
        <dbReference type="Proteomes" id="UP000664385"/>
    </source>
</evidence>
<dbReference type="RefSeq" id="WP_206823557.1">
    <property type="nucleotide sequence ID" value="NZ_JAEMWU010000001.1"/>
</dbReference>